<comment type="caution">
    <text evidence="3">The sequence shown here is derived from an EMBL/GenBank/DDBJ whole genome shotgun (WGS) entry which is preliminary data.</text>
</comment>
<feature type="compositionally biased region" description="Basic and acidic residues" evidence="1">
    <location>
        <begin position="116"/>
        <end position="163"/>
    </location>
</feature>
<evidence type="ECO:0000313" key="3">
    <source>
        <dbReference type="EMBL" id="MDP9900140.1"/>
    </source>
</evidence>
<feature type="chain" id="PRO_5047532496" evidence="2">
    <location>
        <begin position="20"/>
        <end position="220"/>
    </location>
</feature>
<evidence type="ECO:0000313" key="4">
    <source>
        <dbReference type="Proteomes" id="UP001226867"/>
    </source>
</evidence>
<reference evidence="3 4" key="1">
    <citation type="submission" date="2023-07" db="EMBL/GenBank/DDBJ databases">
        <title>Sorghum-associated microbial communities from plants grown in Nebraska, USA.</title>
        <authorList>
            <person name="Schachtman D."/>
        </authorList>
    </citation>
    <scope>NUCLEOTIDE SEQUENCE [LARGE SCALE GENOMIC DNA]</scope>
    <source>
        <strain evidence="3 4">DS1607</strain>
    </source>
</reference>
<accession>A0ABT9S7G4</accession>
<evidence type="ECO:0000256" key="1">
    <source>
        <dbReference type="SAM" id="MobiDB-lite"/>
    </source>
</evidence>
<organism evidence="3 4">
    <name type="scientific">Variovorax ginsengisoli</name>
    <dbReference type="NCBI Taxonomy" id="363844"/>
    <lineage>
        <taxon>Bacteria</taxon>
        <taxon>Pseudomonadati</taxon>
        <taxon>Pseudomonadota</taxon>
        <taxon>Betaproteobacteria</taxon>
        <taxon>Burkholderiales</taxon>
        <taxon>Comamonadaceae</taxon>
        <taxon>Variovorax</taxon>
    </lineage>
</organism>
<sequence length="220" mass="24410">MKILLCALSIAVAAVPLLGAPDAAAQAQATAGNTDFAAERARLAAQRQAMEQRVKTQQAECYQRFVVESCLSDVRAQRRKEDEDIKRQEAAMNDIERKQRGAAQLDALDQKNATPRPEDALETRARSVEQQAQREQRAADNARSREAAAAESAQKRRDFESKQRTAAQDQAKAAERRAESPALARDYEQKLQKAAEHRADVERKNAERTKPRSAPLPAPP</sequence>
<proteinExistence type="predicted"/>
<dbReference type="Proteomes" id="UP001226867">
    <property type="component" value="Unassembled WGS sequence"/>
</dbReference>
<keyword evidence="2" id="KW-0732">Signal</keyword>
<dbReference type="EMBL" id="JAUSRO010000006">
    <property type="protein sequence ID" value="MDP9900140.1"/>
    <property type="molecule type" value="Genomic_DNA"/>
</dbReference>
<gene>
    <name evidence="3" type="ORF">J2W36_002391</name>
</gene>
<dbReference type="RefSeq" id="WP_307689938.1">
    <property type="nucleotide sequence ID" value="NZ_JAUSRO010000006.1"/>
</dbReference>
<keyword evidence="4" id="KW-1185">Reference proteome</keyword>
<feature type="signal peptide" evidence="2">
    <location>
        <begin position="1"/>
        <end position="19"/>
    </location>
</feature>
<protein>
    <submittedName>
        <fullName evidence="3">Type IV secretory pathway VirB10-like protein</fullName>
    </submittedName>
</protein>
<evidence type="ECO:0000256" key="2">
    <source>
        <dbReference type="SAM" id="SignalP"/>
    </source>
</evidence>
<feature type="region of interest" description="Disordered" evidence="1">
    <location>
        <begin position="92"/>
        <end position="220"/>
    </location>
</feature>
<feature type="compositionally biased region" description="Basic and acidic residues" evidence="1">
    <location>
        <begin position="172"/>
        <end position="210"/>
    </location>
</feature>
<name>A0ABT9S7G4_9BURK</name>